<reference evidence="3 4" key="1">
    <citation type="submission" date="2014-07" db="EMBL/GenBank/DDBJ databases">
        <title>Genome Sequencing of Dermacoccus nishinomiyaensis.</title>
        <authorList>
            <person name="Hong K.W."/>
            <person name="Chan K.G."/>
        </authorList>
    </citation>
    <scope>NUCLEOTIDE SEQUENCE [LARGE SCALE GENOMIC DNA]</scope>
    <source>
        <strain evidence="3 4">M25</strain>
    </source>
</reference>
<name>A0A075JF86_9MICO</name>
<keyword evidence="2" id="KW-0812">Transmembrane</keyword>
<gene>
    <name evidence="3" type="ORF">HX89_01845</name>
</gene>
<evidence type="ECO:0000313" key="4">
    <source>
        <dbReference type="Proteomes" id="UP000027986"/>
    </source>
</evidence>
<evidence type="ECO:0000256" key="2">
    <source>
        <dbReference type="SAM" id="Phobius"/>
    </source>
</evidence>
<feature type="region of interest" description="Disordered" evidence="1">
    <location>
        <begin position="1"/>
        <end position="31"/>
    </location>
</feature>
<evidence type="ECO:0000256" key="1">
    <source>
        <dbReference type="SAM" id="MobiDB-lite"/>
    </source>
</evidence>
<dbReference type="KEGG" id="dni:HX89_01845"/>
<dbReference type="EMBL" id="CP008889">
    <property type="protein sequence ID" value="AIF39927.1"/>
    <property type="molecule type" value="Genomic_DNA"/>
</dbReference>
<feature type="transmembrane region" description="Helical" evidence="2">
    <location>
        <begin position="92"/>
        <end position="109"/>
    </location>
</feature>
<dbReference type="Proteomes" id="UP000027986">
    <property type="component" value="Chromosome"/>
</dbReference>
<keyword evidence="2" id="KW-1133">Transmembrane helix</keyword>
<evidence type="ECO:0000313" key="3">
    <source>
        <dbReference type="EMBL" id="AIF39927.1"/>
    </source>
</evidence>
<organism evidence="3 4">
    <name type="scientific">Dermacoccus nishinomiyaensis</name>
    <dbReference type="NCBI Taxonomy" id="1274"/>
    <lineage>
        <taxon>Bacteria</taxon>
        <taxon>Bacillati</taxon>
        <taxon>Actinomycetota</taxon>
        <taxon>Actinomycetes</taxon>
        <taxon>Micrococcales</taxon>
        <taxon>Dermacoccaceae</taxon>
        <taxon>Dermacoccus</taxon>
    </lineage>
</organism>
<dbReference type="HOGENOM" id="CLU_2069248_0_0_11"/>
<accession>A0A075JF86</accession>
<sequence>MAGPAGTNWSGSNHSGQHDDPLPGVHETSEMGGVIGGVIPMVRPSTATPITPVAMAGAGAVAFALMTLLSYRTARWLEATDNGIGAKKVRELVSGFLGATIIVAIMVAIDPHGEIFVG</sequence>
<keyword evidence="4" id="KW-1185">Reference proteome</keyword>
<feature type="transmembrane region" description="Helical" evidence="2">
    <location>
        <begin position="50"/>
        <end position="71"/>
    </location>
</feature>
<protein>
    <submittedName>
        <fullName evidence="3">Uncharacterized protein</fullName>
    </submittedName>
</protein>
<dbReference type="AlphaFoldDB" id="A0A075JF86"/>
<keyword evidence="2" id="KW-0472">Membrane</keyword>
<proteinExistence type="predicted"/>